<dbReference type="PANTHER" id="PTHR11963">
    <property type="entry name" value="LEUCINE AMINOPEPTIDASE-RELATED"/>
    <property type="match status" value="1"/>
</dbReference>
<sequence>MIHIEAKNPSYLEKRIDYFILPVYRNQTLHTQEWSELDATFHQQLSQMLQTGEISDQKGKVTILHTLGQLTATRLVFLGMGEMAELDFISARDAFAKAVQQLKTEASEKSLAILLTEQTNLGPERLTQAVGEAFLLGTYAYEGYRAIPKHKPSFQTVEIVVHEEQEAKAETGLQLAQAFSTGTNLARTLVNEPGNYLPPHELANRAIEVAKRYGMSYELLAKDKLEELNMGGVLSVAQGSAELPYVVVIKYQGKEQWEDVIGLIGKGVTFDTGGISIKPVAGMEEMKTDMGGSAAMIGAMEAIGRLQPAVNIMMVIGCVENMPSGTAYKPGDVITTMSGKTVEIITTDAEGRLVLADCITYAKQQGVSCLVDCATLTGGIVVALGHVATGLMTNNQQLANEMLQAAQYCGERLWQLPTFPEYRELNKSHVADLKNSGGRYGHAIIAGVFLQEFAEETPWVHVDIAGTASQSKTTPLGPIGATGAMVRSIAQFLLQRAN</sequence>
<dbReference type="CDD" id="cd00433">
    <property type="entry name" value="Peptidase_M17"/>
    <property type="match status" value="1"/>
</dbReference>
<feature type="active site" evidence="8">
    <location>
        <position position="278"/>
    </location>
</feature>
<feature type="binding site" evidence="8">
    <location>
        <position position="271"/>
    </location>
    <ligand>
        <name>Mn(2+)</name>
        <dbReference type="ChEBI" id="CHEBI:29035"/>
        <label>1</label>
    </ligand>
</feature>
<evidence type="ECO:0000259" key="10">
    <source>
        <dbReference type="Pfam" id="PF02789"/>
    </source>
</evidence>
<feature type="domain" description="Peptidase M17 leucyl aminopeptidase N-terminal" evidence="10">
    <location>
        <begin position="20"/>
        <end position="146"/>
    </location>
</feature>
<accession>A0A075R6W0</accession>
<evidence type="ECO:0000256" key="7">
    <source>
        <dbReference type="ARBA" id="ARBA00049972"/>
    </source>
</evidence>
<evidence type="ECO:0000313" key="12">
    <source>
        <dbReference type="Proteomes" id="UP000005850"/>
    </source>
</evidence>
<evidence type="ECO:0000313" key="11">
    <source>
        <dbReference type="EMBL" id="AIG28342.1"/>
    </source>
</evidence>
<comment type="similarity">
    <text evidence="3 8">Belongs to the peptidase M17 family.</text>
</comment>
<dbReference type="EC" id="3.4.11.1" evidence="8"/>
<dbReference type="EMBL" id="CP007806">
    <property type="protein sequence ID" value="AIG28342.1"/>
    <property type="molecule type" value="Genomic_DNA"/>
</dbReference>
<keyword evidence="5 8" id="KW-0645">Protease</keyword>
<dbReference type="InterPro" id="IPR023042">
    <property type="entry name" value="Peptidase_M17_leu_NH2_pept"/>
</dbReference>
<keyword evidence="12" id="KW-1185">Reference proteome</keyword>
<comment type="catalytic activity">
    <reaction evidence="2 8">
        <text>Release of an N-terminal amino acid, preferentially leucine, but not glutamic or aspartic acids.</text>
        <dbReference type="EC" id="3.4.11.10"/>
    </reaction>
</comment>
<comment type="catalytic activity">
    <reaction evidence="1 8">
        <text>Release of an N-terminal amino acid, Xaa-|-Yaa-, in which Xaa is preferably Leu, but may be other amino acids including Pro although not Arg or Lys, and Yaa may be Pro. Amino acid amides and methyl esters are also readily hydrolyzed, but rates on arylamides are exceedingly low.</text>
        <dbReference type="EC" id="3.4.11.1"/>
    </reaction>
</comment>
<dbReference type="GO" id="GO:0006508">
    <property type="term" value="P:proteolysis"/>
    <property type="evidence" value="ECO:0007669"/>
    <property type="project" value="UniProtKB-KW"/>
</dbReference>
<keyword evidence="8" id="KW-0963">Cytoplasm</keyword>
<name>A0A075R6W0_BRELA</name>
<comment type="cofactor">
    <cofactor evidence="8">
        <name>Mn(2+)</name>
        <dbReference type="ChEBI" id="CHEBI:29035"/>
    </cofactor>
    <text evidence="8">Binds 2 manganese ions per subunit.</text>
</comment>
<dbReference type="NCBIfam" id="NF002074">
    <property type="entry name" value="PRK00913.1-4"/>
    <property type="match status" value="1"/>
</dbReference>
<feature type="binding site" evidence="8">
    <location>
        <position position="271"/>
    </location>
    <ligand>
        <name>Mn(2+)</name>
        <dbReference type="ChEBI" id="CHEBI:29035"/>
        <label>2</label>
    </ligand>
</feature>
<dbReference type="KEGG" id="blr:BRLA_c040650"/>
<feature type="domain" description="Cytosol aminopeptidase" evidence="9">
    <location>
        <begin position="184"/>
        <end position="489"/>
    </location>
</feature>
<dbReference type="HAMAP" id="MF_00181">
    <property type="entry name" value="Cytosol_peptidase_M17"/>
    <property type="match status" value="1"/>
</dbReference>
<feature type="binding site" evidence="8">
    <location>
        <position position="266"/>
    </location>
    <ligand>
        <name>Mn(2+)</name>
        <dbReference type="ChEBI" id="CHEBI:29035"/>
        <label>2</label>
    </ligand>
</feature>
<dbReference type="STRING" id="1042163.BRLA_c040650"/>
<feature type="binding site" evidence="8">
    <location>
        <position position="348"/>
    </location>
    <ligand>
        <name>Mn(2+)</name>
        <dbReference type="ChEBI" id="CHEBI:29035"/>
        <label>1</label>
    </ligand>
</feature>
<protein>
    <recommendedName>
        <fullName evidence="8">Probable cytosol aminopeptidase</fullName>
        <ecNumber evidence="8">3.4.11.1</ecNumber>
    </recommendedName>
    <alternativeName>
        <fullName evidence="8">Leucine aminopeptidase</fullName>
        <shortName evidence="8">LAP</shortName>
        <ecNumber evidence="8">3.4.11.10</ecNumber>
    </alternativeName>
    <alternativeName>
        <fullName evidence="8">Leucyl aminopeptidase</fullName>
    </alternativeName>
</protein>
<dbReference type="HOGENOM" id="CLU_013734_2_2_9"/>
<dbReference type="PANTHER" id="PTHR11963:SF23">
    <property type="entry name" value="CYTOSOL AMINOPEPTIDASE"/>
    <property type="match status" value="1"/>
</dbReference>
<proteinExistence type="inferred from homology"/>
<dbReference type="GO" id="GO:0070006">
    <property type="term" value="F:metalloaminopeptidase activity"/>
    <property type="evidence" value="ECO:0007669"/>
    <property type="project" value="InterPro"/>
</dbReference>
<feature type="active site" evidence="8">
    <location>
        <position position="352"/>
    </location>
</feature>
<dbReference type="SUPFAM" id="SSF52949">
    <property type="entry name" value="Macro domain-like"/>
    <property type="match status" value="1"/>
</dbReference>
<keyword evidence="4 8" id="KW-0031">Aminopeptidase</keyword>
<evidence type="ECO:0000259" key="9">
    <source>
        <dbReference type="Pfam" id="PF00883"/>
    </source>
</evidence>
<dbReference type="InterPro" id="IPR000819">
    <property type="entry name" value="Peptidase_M17_C"/>
</dbReference>
<comment type="subcellular location">
    <subcellularLocation>
        <location evidence="8">Cytoplasm</location>
    </subcellularLocation>
</comment>
<dbReference type="Gene3D" id="3.40.630.10">
    <property type="entry name" value="Zn peptidases"/>
    <property type="match status" value="1"/>
</dbReference>
<dbReference type="InterPro" id="IPR043472">
    <property type="entry name" value="Macro_dom-like"/>
</dbReference>
<keyword evidence="6 8" id="KW-0378">Hydrolase</keyword>
<evidence type="ECO:0000256" key="3">
    <source>
        <dbReference type="ARBA" id="ARBA00009528"/>
    </source>
</evidence>
<dbReference type="Gene3D" id="3.40.220.10">
    <property type="entry name" value="Leucine Aminopeptidase, subunit E, domain 1"/>
    <property type="match status" value="1"/>
</dbReference>
<feature type="binding site" evidence="8">
    <location>
        <position position="289"/>
    </location>
    <ligand>
        <name>Mn(2+)</name>
        <dbReference type="ChEBI" id="CHEBI:29035"/>
        <label>2</label>
    </ligand>
</feature>
<dbReference type="MEROPS" id="M17.010"/>
<dbReference type="EC" id="3.4.11.10" evidence="8"/>
<dbReference type="NCBIfam" id="NF002083">
    <property type="entry name" value="PRK00913.3-5"/>
    <property type="match status" value="1"/>
</dbReference>
<evidence type="ECO:0000256" key="6">
    <source>
        <dbReference type="ARBA" id="ARBA00022801"/>
    </source>
</evidence>
<dbReference type="Pfam" id="PF00883">
    <property type="entry name" value="Peptidase_M17"/>
    <property type="match status" value="1"/>
</dbReference>
<evidence type="ECO:0000256" key="5">
    <source>
        <dbReference type="ARBA" id="ARBA00022670"/>
    </source>
</evidence>
<evidence type="ECO:0000256" key="2">
    <source>
        <dbReference type="ARBA" id="ARBA00000967"/>
    </source>
</evidence>
<keyword evidence="8" id="KW-0479">Metal-binding</keyword>
<evidence type="ECO:0000256" key="1">
    <source>
        <dbReference type="ARBA" id="ARBA00000135"/>
    </source>
</evidence>
<evidence type="ECO:0000256" key="8">
    <source>
        <dbReference type="HAMAP-Rule" id="MF_00181"/>
    </source>
</evidence>
<dbReference type="Proteomes" id="UP000005850">
    <property type="component" value="Chromosome"/>
</dbReference>
<dbReference type="GO" id="GO:0005737">
    <property type="term" value="C:cytoplasm"/>
    <property type="evidence" value="ECO:0007669"/>
    <property type="project" value="UniProtKB-SubCell"/>
</dbReference>
<feature type="binding site" evidence="8">
    <location>
        <position position="350"/>
    </location>
    <ligand>
        <name>Mn(2+)</name>
        <dbReference type="ChEBI" id="CHEBI:29035"/>
        <label>2</label>
    </ligand>
</feature>
<dbReference type="NCBIfam" id="NF002073">
    <property type="entry name" value="PRK00913.1-2"/>
    <property type="match status" value="1"/>
</dbReference>
<comment type="function">
    <text evidence="7 8">Presumably involved in the processing and regular turnover of intracellular proteins. Catalyzes the removal of unsubstituted N-terminal amino acids from various peptides.</text>
</comment>
<organism evidence="11 12">
    <name type="scientific">Brevibacillus laterosporus LMG 15441</name>
    <dbReference type="NCBI Taxonomy" id="1042163"/>
    <lineage>
        <taxon>Bacteria</taxon>
        <taxon>Bacillati</taxon>
        <taxon>Bacillota</taxon>
        <taxon>Bacilli</taxon>
        <taxon>Bacillales</taxon>
        <taxon>Paenibacillaceae</taxon>
        <taxon>Brevibacillus</taxon>
    </lineage>
</organism>
<evidence type="ECO:0000256" key="4">
    <source>
        <dbReference type="ARBA" id="ARBA00022438"/>
    </source>
</evidence>
<dbReference type="InterPro" id="IPR011356">
    <property type="entry name" value="Leucine_aapep/pepB"/>
</dbReference>
<dbReference type="PRINTS" id="PR00481">
    <property type="entry name" value="LAMNOPPTDASE"/>
</dbReference>
<dbReference type="InterPro" id="IPR008283">
    <property type="entry name" value="Peptidase_M17_N"/>
</dbReference>
<dbReference type="eggNOG" id="COG0260">
    <property type="taxonomic scope" value="Bacteria"/>
</dbReference>
<dbReference type="AlphaFoldDB" id="A0A075R6W0"/>
<reference evidence="11 12" key="1">
    <citation type="journal article" date="2011" name="J. Bacteriol.">
        <title>Genome sequence of Brevibacillus laterosporus LMG 15441, a pathogen of invertebrates.</title>
        <authorList>
            <person name="Djukic M."/>
            <person name="Poehlein A."/>
            <person name="Thurmer A."/>
            <person name="Daniel R."/>
        </authorList>
    </citation>
    <scope>NUCLEOTIDE SEQUENCE [LARGE SCALE GENOMIC DNA]</scope>
    <source>
        <strain evidence="11 12">LMG 15441</strain>
    </source>
</reference>
<keyword evidence="8" id="KW-0464">Manganese</keyword>
<feature type="binding site" evidence="8">
    <location>
        <position position="350"/>
    </location>
    <ligand>
        <name>Mn(2+)</name>
        <dbReference type="ChEBI" id="CHEBI:29035"/>
        <label>1</label>
    </ligand>
</feature>
<dbReference type="SUPFAM" id="SSF53187">
    <property type="entry name" value="Zn-dependent exopeptidases"/>
    <property type="match status" value="1"/>
</dbReference>
<dbReference type="RefSeq" id="WP_003334664.1">
    <property type="nucleotide sequence ID" value="NZ_CP007806.1"/>
</dbReference>
<dbReference type="Pfam" id="PF02789">
    <property type="entry name" value="Peptidase_M17_N"/>
    <property type="match status" value="1"/>
</dbReference>
<gene>
    <name evidence="8" type="primary">pepA</name>
    <name evidence="11" type="ORF">BRLA_c040650</name>
</gene>
<dbReference type="GO" id="GO:0030145">
    <property type="term" value="F:manganese ion binding"/>
    <property type="evidence" value="ECO:0007669"/>
    <property type="project" value="UniProtKB-UniRule"/>
</dbReference>